<proteinExistence type="predicted"/>
<reference evidence="2 3" key="2">
    <citation type="submission" date="2020-03" db="EMBL/GenBank/DDBJ databases">
        <authorList>
            <person name="Ichikawa N."/>
            <person name="Kimura A."/>
            <person name="Kitahashi Y."/>
            <person name="Uohara A."/>
        </authorList>
    </citation>
    <scope>NUCLEOTIDE SEQUENCE [LARGE SCALE GENOMIC DNA]</scope>
    <source>
        <strain evidence="2 3">NBRC 108639</strain>
    </source>
</reference>
<keyword evidence="1" id="KW-0472">Membrane</keyword>
<dbReference type="Proteomes" id="UP000482800">
    <property type="component" value="Unassembled WGS sequence"/>
</dbReference>
<evidence type="ECO:0000313" key="3">
    <source>
        <dbReference type="Proteomes" id="UP000482800"/>
    </source>
</evidence>
<dbReference type="EMBL" id="BLPF01000001">
    <property type="protein sequence ID" value="GFJ80585.1"/>
    <property type="molecule type" value="Genomic_DNA"/>
</dbReference>
<organism evidence="2 3">
    <name type="scientific">Phytohabitans houttuyneae</name>
    <dbReference type="NCBI Taxonomy" id="1076126"/>
    <lineage>
        <taxon>Bacteria</taxon>
        <taxon>Bacillati</taxon>
        <taxon>Actinomycetota</taxon>
        <taxon>Actinomycetes</taxon>
        <taxon>Micromonosporales</taxon>
        <taxon>Micromonosporaceae</taxon>
    </lineage>
</organism>
<keyword evidence="1" id="KW-1133">Transmembrane helix</keyword>
<evidence type="ECO:0000256" key="1">
    <source>
        <dbReference type="SAM" id="Phobius"/>
    </source>
</evidence>
<evidence type="ECO:0000313" key="2">
    <source>
        <dbReference type="EMBL" id="GFJ80585.1"/>
    </source>
</evidence>
<protein>
    <submittedName>
        <fullName evidence="2">Uncharacterized protein</fullName>
    </submittedName>
</protein>
<accession>A0A6V8KIN9</accession>
<comment type="caution">
    <text evidence="2">The sequence shown here is derived from an EMBL/GenBank/DDBJ whole genome shotgun (WGS) entry which is preliminary data.</text>
</comment>
<name>A0A6V8KIN9_9ACTN</name>
<reference evidence="2 3" key="1">
    <citation type="submission" date="2020-03" db="EMBL/GenBank/DDBJ databases">
        <title>Whole genome shotgun sequence of Phytohabitans houttuyneae NBRC 108639.</title>
        <authorList>
            <person name="Komaki H."/>
            <person name="Tamura T."/>
        </authorList>
    </citation>
    <scope>NUCLEOTIDE SEQUENCE [LARGE SCALE GENOMIC DNA]</scope>
    <source>
        <strain evidence="2 3">NBRC 108639</strain>
    </source>
</reference>
<keyword evidence="3" id="KW-1185">Reference proteome</keyword>
<gene>
    <name evidence="2" type="ORF">Phou_047650</name>
</gene>
<dbReference type="AlphaFoldDB" id="A0A6V8KIN9"/>
<keyword evidence="1" id="KW-0812">Transmembrane</keyword>
<sequence>MPGVVAAMAGVAEMPTTVAVAATMASAALVSRRRPVRERLTMPSVLVLVIVPPQD</sequence>
<feature type="transmembrane region" description="Helical" evidence="1">
    <location>
        <begin position="6"/>
        <end position="30"/>
    </location>
</feature>